<proteinExistence type="predicted"/>
<accession>A0ABQ7FI59</accession>
<dbReference type="EMBL" id="WHPN01000268">
    <property type="protein sequence ID" value="KAF4408684.1"/>
    <property type="molecule type" value="Genomic_DNA"/>
</dbReference>
<protein>
    <submittedName>
        <fullName evidence="2">DUF1990 domain-containing protein</fullName>
    </submittedName>
</protein>
<dbReference type="RefSeq" id="WP_098754252.1">
    <property type="nucleotide sequence ID" value="NZ_WHPN01000268.1"/>
</dbReference>
<evidence type="ECO:0000313" key="3">
    <source>
        <dbReference type="Proteomes" id="UP000621266"/>
    </source>
</evidence>
<dbReference type="PIRSF" id="PIRSF010260">
    <property type="entry name" value="UCP010260"/>
    <property type="match status" value="1"/>
</dbReference>
<dbReference type="PANTHER" id="PTHR34202:SF1">
    <property type="entry name" value="UPF0548 PROTEIN"/>
    <property type="match status" value="1"/>
</dbReference>
<comment type="caution">
    <text evidence="2">The sequence shown here is derived from an EMBL/GenBank/DDBJ whole genome shotgun (WGS) entry which is preliminary data.</text>
</comment>
<dbReference type="PANTHER" id="PTHR34202">
    <property type="entry name" value="UPF0548 PROTEIN"/>
    <property type="match status" value="1"/>
</dbReference>
<dbReference type="Pfam" id="PF09348">
    <property type="entry name" value="DUF1990"/>
    <property type="match status" value="1"/>
</dbReference>
<name>A0ABQ7FI59_9ACTN</name>
<feature type="domain" description="DUF1990" evidence="1">
    <location>
        <begin position="18"/>
        <end position="175"/>
    </location>
</feature>
<evidence type="ECO:0000259" key="1">
    <source>
        <dbReference type="Pfam" id="PF09348"/>
    </source>
</evidence>
<dbReference type="Proteomes" id="UP000621266">
    <property type="component" value="Unassembled WGS sequence"/>
</dbReference>
<evidence type="ECO:0000313" key="2">
    <source>
        <dbReference type="EMBL" id="KAF4408684.1"/>
    </source>
</evidence>
<dbReference type="InterPro" id="IPR014457">
    <property type="entry name" value="UCP010260"/>
</dbReference>
<reference evidence="2 3" key="1">
    <citation type="submission" date="2019-10" db="EMBL/GenBank/DDBJ databases">
        <title>Streptomyces tenebrisbrunneis sp.nov., an endogenous actinomycete isolated from of Lycium ruthenicum.</title>
        <authorList>
            <person name="Ma L."/>
        </authorList>
    </citation>
    <scope>NUCLEOTIDE SEQUENCE [LARGE SCALE GENOMIC DNA]</scope>
    <source>
        <strain evidence="2 3">TRM 66187</strain>
    </source>
</reference>
<dbReference type="InterPro" id="IPR018960">
    <property type="entry name" value="DUF1990"/>
</dbReference>
<organism evidence="2 3">
    <name type="scientific">Streptomyces lycii</name>
    <dbReference type="NCBI Taxonomy" id="2654337"/>
    <lineage>
        <taxon>Bacteria</taxon>
        <taxon>Bacillati</taxon>
        <taxon>Actinomycetota</taxon>
        <taxon>Actinomycetes</taxon>
        <taxon>Kitasatosporales</taxon>
        <taxon>Streptomycetaceae</taxon>
        <taxon>Streptomyces</taxon>
    </lineage>
</organism>
<keyword evidence="3" id="KW-1185">Reference proteome</keyword>
<gene>
    <name evidence="2" type="ORF">GCU69_13395</name>
</gene>
<sequence length="184" mass="19692">MAPDLERAYRAARAARPTYPEVGATRERPLPGGYHLLRRRRRLGGGPRVFDRAAAAVLAWRGQRGAGLHVYPGGDAAEGGTVLLVPRPGGLRLPGPVIPCRVVWTADEPDRAGFAYGSLPGHPECGEESFTVLRDGTGTVWFEVTAFSRPAAWYTRLGGPVARGVQWLAAGRYLAAVAAAVREP</sequence>